<proteinExistence type="predicted"/>
<evidence type="ECO:0000259" key="1">
    <source>
        <dbReference type="Pfam" id="PF20263"/>
    </source>
</evidence>
<dbReference type="OMA" id="QWRHLFR"/>
<dbReference type="KEGG" id="aalt:CC77DRAFT_938315"/>
<organism evidence="2 3">
    <name type="scientific">Alternaria alternata</name>
    <name type="common">Alternaria rot fungus</name>
    <name type="synonym">Torula alternata</name>
    <dbReference type="NCBI Taxonomy" id="5599"/>
    <lineage>
        <taxon>Eukaryota</taxon>
        <taxon>Fungi</taxon>
        <taxon>Dikarya</taxon>
        <taxon>Ascomycota</taxon>
        <taxon>Pezizomycotina</taxon>
        <taxon>Dothideomycetes</taxon>
        <taxon>Pleosporomycetidae</taxon>
        <taxon>Pleosporales</taxon>
        <taxon>Pleosporineae</taxon>
        <taxon>Pleosporaceae</taxon>
        <taxon>Alternaria</taxon>
        <taxon>Alternaria sect. Alternaria</taxon>
        <taxon>Alternaria alternata complex</taxon>
    </lineage>
</organism>
<dbReference type="EMBL" id="KV441481">
    <property type="protein sequence ID" value="OAG19261.1"/>
    <property type="molecule type" value="Genomic_DNA"/>
</dbReference>
<dbReference type="STRING" id="5599.A0A177DJ83"/>
<dbReference type="Proteomes" id="UP000077248">
    <property type="component" value="Unassembled WGS sequence"/>
</dbReference>
<reference evidence="2 3" key="1">
    <citation type="submission" date="2016-05" db="EMBL/GenBank/DDBJ databases">
        <title>Comparative analysis of secretome profiles of manganese(II)-oxidizing ascomycete fungi.</title>
        <authorList>
            <consortium name="DOE Joint Genome Institute"/>
            <person name="Zeiner C.A."/>
            <person name="Purvine S.O."/>
            <person name="Zink E.M."/>
            <person name="Wu S."/>
            <person name="Pasa-Tolic L."/>
            <person name="Chaput D.L."/>
            <person name="Haridas S."/>
            <person name="Grigoriev I.V."/>
            <person name="Santelli C.M."/>
            <person name="Hansel C.M."/>
        </authorList>
    </citation>
    <scope>NUCLEOTIDE SEQUENCE [LARGE SCALE GENOMIC DNA]</scope>
    <source>
        <strain evidence="2 3">SRC1lrK2f</strain>
    </source>
</reference>
<sequence>MPVQPVHLLRALLREASYLPDATARSYFRRYIVHRYKAYQPRQNATASFDVHAVDKYRHRSFKRRQTAIINERTRPLLRRGVKGLNFLRRANQGEIPCLQKVLFFAYGRMGRRKYALLENILKPDRIMDGGAIAASNEAGPAPLQKLYYSNKRYLQYFDAPKAADKTHHTIKISSRYSRLRAVLRTQQEKAISINRELKSSAMKTPINNSWERPMPIKRARNNVRRWYAETMTRMLPPLPTEEWDNIYAMMVGDRKIGLAKRRGHGTALNADPVTEDELFASTVEKGIALDKPSKADKPAGIQRPHAITTRFMQRMYTKLLMLCCKLEWDDDQKRWKAIWGEAMKTIKPSLYNAPTDEMLFAGVDATGKIPRAPKKHALAKSLHVQPRNSEGEYMRFPFFAEQLPEDNPIRKELDEWKRKRAAAAARAKKQKAS</sequence>
<dbReference type="Pfam" id="PF20263">
    <property type="entry name" value="LYRM2-like"/>
    <property type="match status" value="1"/>
</dbReference>
<keyword evidence="3" id="KW-1185">Reference proteome</keyword>
<dbReference type="CDD" id="cd20273">
    <property type="entry name" value="Complex1_LYR_unchar"/>
    <property type="match status" value="1"/>
</dbReference>
<dbReference type="GeneID" id="29120198"/>
<name>A0A177DJ83_ALTAL</name>
<evidence type="ECO:0000313" key="3">
    <source>
        <dbReference type="Proteomes" id="UP000077248"/>
    </source>
</evidence>
<dbReference type="RefSeq" id="XP_018384682.1">
    <property type="nucleotide sequence ID" value="XM_018534604.1"/>
</dbReference>
<dbReference type="VEuPathDB" id="FungiDB:CC77DRAFT_938315"/>
<gene>
    <name evidence="2" type="ORF">CC77DRAFT_938315</name>
</gene>
<dbReference type="InterPro" id="IPR046896">
    <property type="entry name" value="Cup1-like_N"/>
</dbReference>
<protein>
    <recommendedName>
        <fullName evidence="1">LYR motif-containing protein Cup1-like N-terminal domain-containing protein</fullName>
    </recommendedName>
</protein>
<accession>A0A177DJ83</accession>
<dbReference type="AlphaFoldDB" id="A0A177DJ83"/>
<feature type="domain" description="LYR motif-containing protein Cup1-like N-terminal" evidence="1">
    <location>
        <begin position="8"/>
        <end position="118"/>
    </location>
</feature>
<evidence type="ECO:0000313" key="2">
    <source>
        <dbReference type="EMBL" id="OAG19261.1"/>
    </source>
</evidence>